<dbReference type="EnsemblPlants" id="OMERI04G09960.1">
    <property type="protein sequence ID" value="OMERI04G09960.1"/>
    <property type="gene ID" value="OMERI04G09960"/>
</dbReference>
<dbReference type="AlphaFoldDB" id="A0A0E0DDL3"/>
<accession>A0A0E0DDL3</accession>
<name>A0A0E0DDL3_9ORYZ</name>
<dbReference type="Proteomes" id="UP000008021">
    <property type="component" value="Chromosome 4"/>
</dbReference>
<proteinExistence type="predicted"/>
<dbReference type="Gramene" id="OMERI04G09960.1">
    <property type="protein sequence ID" value="OMERI04G09960.1"/>
    <property type="gene ID" value="OMERI04G09960"/>
</dbReference>
<reference evidence="1" key="2">
    <citation type="submission" date="2018-05" db="EMBL/GenBank/DDBJ databases">
        <title>OmerRS3 (Oryza meridionalis Reference Sequence Version 3).</title>
        <authorList>
            <person name="Zhang J."/>
            <person name="Kudrna D."/>
            <person name="Lee S."/>
            <person name="Talag J."/>
            <person name="Welchert J."/>
            <person name="Wing R.A."/>
        </authorList>
    </citation>
    <scope>NUCLEOTIDE SEQUENCE [LARGE SCALE GENOMIC DNA]</scope>
    <source>
        <strain evidence="1">cv. OR44</strain>
    </source>
</reference>
<sequence>MVREVSDFSIRITGLANNIRVFGSNLPKADVLKKSLWHDPWDGDQRRTILLVVHLLVIVRLNGLP</sequence>
<organism evidence="1">
    <name type="scientific">Oryza meridionalis</name>
    <dbReference type="NCBI Taxonomy" id="40149"/>
    <lineage>
        <taxon>Eukaryota</taxon>
        <taxon>Viridiplantae</taxon>
        <taxon>Streptophyta</taxon>
        <taxon>Embryophyta</taxon>
        <taxon>Tracheophyta</taxon>
        <taxon>Spermatophyta</taxon>
        <taxon>Magnoliopsida</taxon>
        <taxon>Liliopsida</taxon>
        <taxon>Poales</taxon>
        <taxon>Poaceae</taxon>
        <taxon>BOP clade</taxon>
        <taxon>Oryzoideae</taxon>
        <taxon>Oryzeae</taxon>
        <taxon>Oryzinae</taxon>
        <taxon>Oryza</taxon>
    </lineage>
</organism>
<reference evidence="1" key="1">
    <citation type="submission" date="2015-04" db="UniProtKB">
        <authorList>
            <consortium name="EnsemblPlants"/>
        </authorList>
    </citation>
    <scope>IDENTIFICATION</scope>
</reference>
<evidence type="ECO:0000313" key="2">
    <source>
        <dbReference type="Proteomes" id="UP000008021"/>
    </source>
</evidence>
<evidence type="ECO:0000313" key="1">
    <source>
        <dbReference type="EnsemblPlants" id="OMERI04G09960.1"/>
    </source>
</evidence>
<protein>
    <submittedName>
        <fullName evidence="1">Uncharacterized protein</fullName>
    </submittedName>
</protein>
<dbReference type="HOGENOM" id="CLU_2853569_0_0_1"/>
<keyword evidence="2" id="KW-1185">Reference proteome</keyword>